<keyword evidence="3 9" id="KW-0479">Metal-binding</keyword>
<dbReference type="NCBIfam" id="TIGR00476">
    <property type="entry name" value="selD"/>
    <property type="match status" value="1"/>
</dbReference>
<evidence type="ECO:0000259" key="10">
    <source>
        <dbReference type="Pfam" id="PF00586"/>
    </source>
</evidence>
<evidence type="ECO:0000313" key="12">
    <source>
        <dbReference type="EMBL" id="SMB98683.1"/>
    </source>
</evidence>
<dbReference type="GO" id="GO:0004756">
    <property type="term" value="F:selenide, water dikinase activity"/>
    <property type="evidence" value="ECO:0007669"/>
    <property type="project" value="UniProtKB-UniRule"/>
</dbReference>
<keyword evidence="6 9" id="KW-0067">ATP-binding</keyword>
<dbReference type="InterPro" id="IPR036676">
    <property type="entry name" value="PurM-like_C_sf"/>
</dbReference>
<dbReference type="Pfam" id="PF02769">
    <property type="entry name" value="AIRS_C"/>
    <property type="match status" value="1"/>
</dbReference>
<keyword evidence="5 9" id="KW-0418">Kinase</keyword>
<feature type="binding site" description="in other chain" evidence="9">
    <location>
        <begin position="29"/>
        <end position="31"/>
    </location>
    <ligand>
        <name>ATP</name>
        <dbReference type="ChEBI" id="CHEBI:30616"/>
        <note>ligand shared between dimeric partners</note>
    </ligand>
</feature>
<dbReference type="GO" id="GO:0000287">
    <property type="term" value="F:magnesium ion binding"/>
    <property type="evidence" value="ECO:0007669"/>
    <property type="project" value="UniProtKB-UniRule"/>
</dbReference>
<evidence type="ECO:0000256" key="9">
    <source>
        <dbReference type="HAMAP-Rule" id="MF_00625"/>
    </source>
</evidence>
<dbReference type="PIRSF" id="PIRSF036407">
    <property type="entry name" value="Selenphspht_syn"/>
    <property type="match status" value="1"/>
</dbReference>
<dbReference type="FunFam" id="3.90.650.10:FF:000004">
    <property type="entry name" value="Selenide, water dikinase"/>
    <property type="match status" value="1"/>
</dbReference>
<comment type="function">
    <text evidence="9">Synthesizes selenophosphate from selenide and ATP.</text>
</comment>
<dbReference type="Gene3D" id="3.90.650.10">
    <property type="entry name" value="PurM-like C-terminal domain"/>
    <property type="match status" value="1"/>
</dbReference>
<dbReference type="PANTHER" id="PTHR10256:SF0">
    <property type="entry name" value="INACTIVE SELENIDE, WATER DIKINASE-LIKE PROTEIN-RELATED"/>
    <property type="match status" value="1"/>
</dbReference>
<keyword evidence="13" id="KW-1185">Reference proteome</keyword>
<evidence type="ECO:0000256" key="5">
    <source>
        <dbReference type="ARBA" id="ARBA00022777"/>
    </source>
</evidence>
<dbReference type="InterPro" id="IPR016188">
    <property type="entry name" value="PurM-like_N"/>
</dbReference>
<dbReference type="EC" id="2.7.9.3" evidence="9"/>
<feature type="domain" description="PurM-like C-terminal" evidence="11">
    <location>
        <begin position="150"/>
        <end position="325"/>
    </location>
</feature>
<dbReference type="HAMAP" id="MF_00625">
    <property type="entry name" value="SelD"/>
    <property type="match status" value="1"/>
</dbReference>
<gene>
    <name evidence="9" type="primary">selD</name>
    <name evidence="12" type="ORF">SAMN00808754_2491</name>
</gene>
<comment type="subunit">
    <text evidence="9">Homodimer.</text>
</comment>
<dbReference type="AlphaFoldDB" id="A0A1W1VZI7"/>
<dbReference type="STRING" id="698762.SAMN00808754_2491"/>
<dbReference type="InterPro" id="IPR010918">
    <property type="entry name" value="PurM-like_C_dom"/>
</dbReference>
<comment type="similarity">
    <text evidence="1 9">Belongs to the selenophosphate synthase 1 family. Class I subfamily.</text>
</comment>
<evidence type="ECO:0000256" key="4">
    <source>
        <dbReference type="ARBA" id="ARBA00022741"/>
    </source>
</evidence>
<evidence type="ECO:0000256" key="2">
    <source>
        <dbReference type="ARBA" id="ARBA00022679"/>
    </source>
</evidence>
<dbReference type="InterPro" id="IPR036921">
    <property type="entry name" value="PurM-like_N_sf"/>
</dbReference>
<feature type="domain" description="PurM-like N-terminal" evidence="10">
    <location>
        <begin position="31"/>
        <end position="138"/>
    </location>
</feature>
<sequence>MGPGTLNQVLSLLPTQVLHHPELLVGIQSLDDAGVYRLTPELALIQTVDFFTPIVDDPYLFGQVAAANALSDIYAMGGRPLTAMNIVCFPSAKLDIAILGEILRGGADKLLEAGAVLVGGHSIDDEEPKYGLAVTGIVHPERIITNCGARPGDKLVLTKPLGTGILATALKAELADKETEQVMGRWMALLNRNAAEVMVEVEAHACTDITGFGLLGHCLELAQGSHVDIILHTKEIPVFPQVLDFAAMGLVPAGAYRNRNHAKGKVQFAPGVSETWQDILFDPQTSGGLLIAVPPNKVTELLTQLHNRGVEAARVIGEVTEGSGYIHVY</sequence>
<evidence type="ECO:0000256" key="7">
    <source>
        <dbReference type="ARBA" id="ARBA00022842"/>
    </source>
</evidence>
<keyword evidence="7 9" id="KW-0460">Magnesium</keyword>
<proteinExistence type="inferred from homology"/>
<dbReference type="GO" id="GO:0016260">
    <property type="term" value="P:selenocysteine biosynthetic process"/>
    <property type="evidence" value="ECO:0007669"/>
    <property type="project" value="InterPro"/>
</dbReference>
<evidence type="ECO:0000256" key="6">
    <source>
        <dbReference type="ARBA" id="ARBA00022840"/>
    </source>
</evidence>
<feature type="binding site" description="in other chain" evidence="9">
    <location>
        <position position="49"/>
    </location>
    <ligand>
        <name>ATP</name>
        <dbReference type="ChEBI" id="CHEBI:30616"/>
        <note>ligand shared between dimeric partners</note>
    </ligand>
</feature>
<dbReference type="InterPro" id="IPR023061">
    <property type="entry name" value="SelD_I"/>
</dbReference>
<evidence type="ECO:0000256" key="8">
    <source>
        <dbReference type="ARBA" id="ARBA00023266"/>
    </source>
</evidence>
<dbReference type="Gene3D" id="3.30.1330.10">
    <property type="entry name" value="PurM-like, N-terminal domain"/>
    <property type="match status" value="1"/>
</dbReference>
<feature type="binding site" evidence="9">
    <location>
        <position position="72"/>
    </location>
    <ligand>
        <name>Mg(2+)</name>
        <dbReference type="ChEBI" id="CHEBI:18420"/>
    </ligand>
</feature>
<dbReference type="GO" id="GO:0005737">
    <property type="term" value="C:cytoplasm"/>
    <property type="evidence" value="ECO:0007669"/>
    <property type="project" value="TreeGrafter"/>
</dbReference>
<keyword evidence="4 9" id="KW-0547">Nucleotide-binding</keyword>
<keyword evidence="2 9" id="KW-0808">Transferase</keyword>
<evidence type="ECO:0000256" key="1">
    <source>
        <dbReference type="ARBA" id="ARBA00008026"/>
    </source>
</evidence>
<keyword evidence="8 9" id="KW-0711">Selenium</keyword>
<comment type="cofactor">
    <cofactor evidence="9">
        <name>Mg(2+)</name>
        <dbReference type="ChEBI" id="CHEBI:18420"/>
    </cofactor>
    <text evidence="9">Binds 1 Mg(2+) ion per monomer.</text>
</comment>
<name>A0A1W1VZI7_9FIRM</name>
<feature type="binding site" evidence="9">
    <location>
        <position position="208"/>
    </location>
    <ligand>
        <name>Mg(2+)</name>
        <dbReference type="ChEBI" id="CHEBI:18420"/>
    </ligand>
</feature>
<dbReference type="EMBL" id="LT838272">
    <property type="protein sequence ID" value="SMB98683.1"/>
    <property type="molecule type" value="Genomic_DNA"/>
</dbReference>
<dbReference type="CDD" id="cd02195">
    <property type="entry name" value="SelD"/>
    <property type="match status" value="1"/>
</dbReference>
<feature type="binding site" evidence="9">
    <location>
        <position position="32"/>
    </location>
    <ligand>
        <name>Mg(2+)</name>
        <dbReference type="ChEBI" id="CHEBI:18420"/>
    </ligand>
</feature>
<organism evidence="12 13">
    <name type="scientific">Thermanaeromonas toyohensis ToBE</name>
    <dbReference type="NCBI Taxonomy" id="698762"/>
    <lineage>
        <taxon>Bacteria</taxon>
        <taxon>Bacillati</taxon>
        <taxon>Bacillota</taxon>
        <taxon>Clostridia</taxon>
        <taxon>Neomoorellales</taxon>
        <taxon>Neomoorellaceae</taxon>
        <taxon>Thermanaeromonas</taxon>
    </lineage>
</organism>
<dbReference type="FunFam" id="3.30.1330.10:FF:000003">
    <property type="entry name" value="Selenide, water dikinase"/>
    <property type="match status" value="1"/>
</dbReference>
<dbReference type="NCBIfam" id="NF002098">
    <property type="entry name" value="PRK00943.1"/>
    <property type="match status" value="1"/>
</dbReference>
<feature type="binding site" evidence="9">
    <location>
        <begin position="120"/>
        <end position="122"/>
    </location>
    <ligand>
        <name>ATP</name>
        <dbReference type="ChEBI" id="CHEBI:30616"/>
        <note>ligand shared between dimeric partners</note>
    </ligand>
</feature>
<dbReference type="SUPFAM" id="SSF55326">
    <property type="entry name" value="PurM N-terminal domain-like"/>
    <property type="match status" value="1"/>
</dbReference>
<dbReference type="PANTHER" id="PTHR10256">
    <property type="entry name" value="SELENIDE, WATER DIKINASE"/>
    <property type="match status" value="1"/>
</dbReference>
<protein>
    <recommendedName>
        <fullName evidence="9">Selenide, water dikinase</fullName>
        <ecNumber evidence="9">2.7.9.3</ecNumber>
    </recommendedName>
    <alternativeName>
        <fullName evidence="9">Selenium donor protein</fullName>
    </alternativeName>
    <alternativeName>
        <fullName evidence="9">Selenophosphate synthase</fullName>
    </alternativeName>
</protein>
<comment type="catalytic activity">
    <reaction evidence="9">
        <text>hydrogenselenide + ATP + H2O = selenophosphate + AMP + phosphate + 2 H(+)</text>
        <dbReference type="Rhea" id="RHEA:18737"/>
        <dbReference type="ChEBI" id="CHEBI:15377"/>
        <dbReference type="ChEBI" id="CHEBI:15378"/>
        <dbReference type="ChEBI" id="CHEBI:16144"/>
        <dbReference type="ChEBI" id="CHEBI:29317"/>
        <dbReference type="ChEBI" id="CHEBI:30616"/>
        <dbReference type="ChEBI" id="CHEBI:43474"/>
        <dbReference type="ChEBI" id="CHEBI:456215"/>
        <dbReference type="EC" id="2.7.9.3"/>
    </reaction>
</comment>
<feature type="binding site" description="in other chain" evidence="9">
    <location>
        <position position="72"/>
    </location>
    <ligand>
        <name>ATP</name>
        <dbReference type="ChEBI" id="CHEBI:30616"/>
        <note>ligand shared between dimeric partners</note>
    </ligand>
</feature>
<accession>A0A1W1VZI7</accession>
<dbReference type="Proteomes" id="UP000192569">
    <property type="component" value="Chromosome I"/>
</dbReference>
<dbReference type="InterPro" id="IPR004536">
    <property type="entry name" value="SPS/SelD"/>
</dbReference>
<reference evidence="12 13" key="1">
    <citation type="submission" date="2017-04" db="EMBL/GenBank/DDBJ databases">
        <authorList>
            <person name="Afonso C.L."/>
            <person name="Miller P.J."/>
            <person name="Scott M.A."/>
            <person name="Spackman E."/>
            <person name="Goraichik I."/>
            <person name="Dimitrov K.M."/>
            <person name="Suarez D.L."/>
            <person name="Swayne D.E."/>
        </authorList>
    </citation>
    <scope>NUCLEOTIDE SEQUENCE [LARGE SCALE GENOMIC DNA]</scope>
    <source>
        <strain evidence="12 13">ToBE</strain>
    </source>
</reference>
<comment type="caution">
    <text evidence="9">Lacks conserved residue(s) required for the propagation of feature annotation.</text>
</comment>
<dbReference type="Pfam" id="PF00586">
    <property type="entry name" value="AIRS"/>
    <property type="match status" value="1"/>
</dbReference>
<evidence type="ECO:0000259" key="11">
    <source>
        <dbReference type="Pfam" id="PF02769"/>
    </source>
</evidence>
<dbReference type="SUPFAM" id="SSF56042">
    <property type="entry name" value="PurM C-terminal domain-like"/>
    <property type="match status" value="1"/>
</dbReference>
<evidence type="ECO:0000256" key="3">
    <source>
        <dbReference type="ARBA" id="ARBA00022723"/>
    </source>
</evidence>
<dbReference type="GO" id="GO:0005524">
    <property type="term" value="F:ATP binding"/>
    <property type="evidence" value="ECO:0007669"/>
    <property type="project" value="UniProtKB-UniRule"/>
</dbReference>
<evidence type="ECO:0000313" key="13">
    <source>
        <dbReference type="Proteomes" id="UP000192569"/>
    </source>
</evidence>
<dbReference type="OrthoDB" id="9772934at2"/>